<feature type="binding site" evidence="1">
    <location>
        <position position="385"/>
    </location>
    <ligand>
        <name>Zn(2+)</name>
        <dbReference type="ChEBI" id="CHEBI:29105"/>
        <note>catalytic</note>
    </ligand>
</feature>
<evidence type="ECO:0000313" key="5">
    <source>
        <dbReference type="EMBL" id="GFN99651.1"/>
    </source>
</evidence>
<accession>A0AAV3ZYM1</accession>
<dbReference type="GO" id="GO:0046872">
    <property type="term" value="F:metal ion binding"/>
    <property type="evidence" value="ECO:0007669"/>
    <property type="project" value="UniProtKB-KW"/>
</dbReference>
<evidence type="ECO:0000256" key="3">
    <source>
        <dbReference type="SAM" id="SignalP"/>
    </source>
</evidence>
<evidence type="ECO:0000259" key="4">
    <source>
        <dbReference type="PROSITE" id="PS50215"/>
    </source>
</evidence>
<feature type="signal peptide" evidence="3">
    <location>
        <begin position="1"/>
        <end position="27"/>
    </location>
</feature>
<feature type="domain" description="Peptidase M12B" evidence="4">
    <location>
        <begin position="234"/>
        <end position="453"/>
    </location>
</feature>
<dbReference type="InterPro" id="IPR001590">
    <property type="entry name" value="Peptidase_M12B"/>
</dbReference>
<dbReference type="GO" id="GO:0006509">
    <property type="term" value="P:membrane protein ectodomain proteolysis"/>
    <property type="evidence" value="ECO:0007669"/>
    <property type="project" value="TreeGrafter"/>
</dbReference>
<dbReference type="PANTHER" id="PTHR11905:SF159">
    <property type="entry name" value="ADAM METALLOPROTEASE"/>
    <property type="match status" value="1"/>
</dbReference>
<feature type="active site" evidence="1">
    <location>
        <position position="386"/>
    </location>
</feature>
<keyword evidence="1" id="KW-0862">Zinc</keyword>
<keyword evidence="1" id="KW-0479">Metal-binding</keyword>
<keyword evidence="6" id="KW-1185">Reference proteome</keyword>
<dbReference type="GO" id="GO:0004222">
    <property type="term" value="F:metalloendopeptidase activity"/>
    <property type="evidence" value="ECO:0007669"/>
    <property type="project" value="InterPro"/>
</dbReference>
<gene>
    <name evidence="5" type="ORF">PoB_002615700</name>
</gene>
<sequence>MRLRAVSSIIATLVYLAAFQTLPKAASGPLPADSERLINIELLSEHSNPDARIRREADSSLPDHLEFNVPMHNTDVTLRMKRSRFLPTSTSHSPLSKPFMEQAGVYTDEINFVTMIVKREAGEYRLYGSFHHDDTEWNLEPLTALSNVSGRQKRATHKVFPAFINTESISFVGDAIVDDQPPVEILTLADRNRHRMATLNGMLGQQKNGIQQAVSNGRQQREGNRRSKRKAVEHIVELAFVVDYADYEKWVALKGASNAINEMTIWYTYIAEAINIRYRTIVDPDIAIGTVVTSLRILTNESDDDFIEDLIDSGSFDERSGLDAFISWYQDPANGIPMADHYMYFTGFSIHDAAGIAYFETVCTESSVSIIENFFTAGVGVAGAHELGHSLSAEHDSNVTGCDDSTQNVMASAWIGYTEIENMGNPWRFSSCSIEAFKVYLSHVTCTLTRNTGSDDKLPAPTGNDRARLAPSRDEQCRRYFQDSSSS</sequence>
<comment type="caution">
    <text evidence="5">The sequence shown here is derived from an EMBL/GenBank/DDBJ whole genome shotgun (WGS) entry which is preliminary data.</text>
</comment>
<evidence type="ECO:0000313" key="6">
    <source>
        <dbReference type="Proteomes" id="UP000735302"/>
    </source>
</evidence>
<feature type="compositionally biased region" description="Basic and acidic residues" evidence="2">
    <location>
        <begin position="465"/>
        <end position="481"/>
    </location>
</feature>
<dbReference type="AlphaFoldDB" id="A0AAV3ZYM1"/>
<proteinExistence type="predicted"/>
<dbReference type="InterPro" id="IPR024079">
    <property type="entry name" value="MetalloPept_cat_dom_sf"/>
</dbReference>
<feature type="binding site" evidence="1">
    <location>
        <position position="395"/>
    </location>
    <ligand>
        <name>Zn(2+)</name>
        <dbReference type="ChEBI" id="CHEBI:29105"/>
        <note>catalytic</note>
    </ligand>
</feature>
<dbReference type="PROSITE" id="PS50215">
    <property type="entry name" value="ADAM_MEPRO"/>
    <property type="match status" value="1"/>
</dbReference>
<evidence type="ECO:0000256" key="2">
    <source>
        <dbReference type="SAM" id="MobiDB-lite"/>
    </source>
</evidence>
<keyword evidence="3" id="KW-0732">Signal</keyword>
<feature type="region of interest" description="Disordered" evidence="2">
    <location>
        <begin position="452"/>
        <end position="487"/>
    </location>
</feature>
<dbReference type="Pfam" id="PF01421">
    <property type="entry name" value="Reprolysin"/>
    <property type="match status" value="1"/>
</dbReference>
<dbReference type="Proteomes" id="UP000735302">
    <property type="component" value="Unassembled WGS sequence"/>
</dbReference>
<evidence type="ECO:0000256" key="1">
    <source>
        <dbReference type="PROSITE-ProRule" id="PRU00276"/>
    </source>
</evidence>
<feature type="binding site" evidence="1">
    <location>
        <position position="389"/>
    </location>
    <ligand>
        <name>Zn(2+)</name>
        <dbReference type="ChEBI" id="CHEBI:29105"/>
        <note>catalytic</note>
    </ligand>
</feature>
<dbReference type="Gene3D" id="3.40.390.10">
    <property type="entry name" value="Collagenase (Catalytic Domain)"/>
    <property type="match status" value="1"/>
</dbReference>
<dbReference type="PANTHER" id="PTHR11905">
    <property type="entry name" value="ADAM A DISINTEGRIN AND METALLOPROTEASE DOMAIN"/>
    <property type="match status" value="1"/>
</dbReference>
<dbReference type="SUPFAM" id="SSF55486">
    <property type="entry name" value="Metalloproteases ('zincins'), catalytic domain"/>
    <property type="match status" value="1"/>
</dbReference>
<dbReference type="EMBL" id="BLXT01003014">
    <property type="protein sequence ID" value="GFN99651.1"/>
    <property type="molecule type" value="Genomic_DNA"/>
</dbReference>
<organism evidence="5 6">
    <name type="scientific">Plakobranchus ocellatus</name>
    <dbReference type="NCBI Taxonomy" id="259542"/>
    <lineage>
        <taxon>Eukaryota</taxon>
        <taxon>Metazoa</taxon>
        <taxon>Spiralia</taxon>
        <taxon>Lophotrochozoa</taxon>
        <taxon>Mollusca</taxon>
        <taxon>Gastropoda</taxon>
        <taxon>Heterobranchia</taxon>
        <taxon>Euthyneura</taxon>
        <taxon>Panpulmonata</taxon>
        <taxon>Sacoglossa</taxon>
        <taxon>Placobranchoidea</taxon>
        <taxon>Plakobranchidae</taxon>
        <taxon>Plakobranchus</taxon>
    </lineage>
</organism>
<name>A0AAV3ZYM1_9GAST</name>
<feature type="chain" id="PRO_5043450164" evidence="3">
    <location>
        <begin position="28"/>
        <end position="487"/>
    </location>
</feature>
<protein>
    <submittedName>
        <fullName evidence="5">TBC1 domain family member 4</fullName>
    </submittedName>
</protein>
<reference evidence="5 6" key="1">
    <citation type="journal article" date="2021" name="Elife">
        <title>Chloroplast acquisition without the gene transfer in kleptoplastic sea slugs, Plakobranchus ocellatus.</title>
        <authorList>
            <person name="Maeda T."/>
            <person name="Takahashi S."/>
            <person name="Yoshida T."/>
            <person name="Shimamura S."/>
            <person name="Takaki Y."/>
            <person name="Nagai Y."/>
            <person name="Toyoda A."/>
            <person name="Suzuki Y."/>
            <person name="Arimoto A."/>
            <person name="Ishii H."/>
            <person name="Satoh N."/>
            <person name="Nishiyama T."/>
            <person name="Hasebe M."/>
            <person name="Maruyama T."/>
            <person name="Minagawa J."/>
            <person name="Obokata J."/>
            <person name="Shigenobu S."/>
        </authorList>
    </citation>
    <scope>NUCLEOTIDE SEQUENCE [LARGE SCALE GENOMIC DNA]</scope>
</reference>
<comment type="caution">
    <text evidence="1">Lacks conserved residue(s) required for the propagation of feature annotation.</text>
</comment>